<feature type="compositionally biased region" description="Basic residues" evidence="11">
    <location>
        <begin position="32"/>
        <end position="43"/>
    </location>
</feature>
<evidence type="ECO:0000256" key="10">
    <source>
        <dbReference type="PROSITE-ProRule" id="PRU00228"/>
    </source>
</evidence>
<feature type="region of interest" description="Disordered" evidence="11">
    <location>
        <begin position="438"/>
        <end position="520"/>
    </location>
</feature>
<keyword evidence="2" id="KW-0217">Developmental protein</keyword>
<feature type="compositionally biased region" description="Polar residues" evidence="11">
    <location>
        <begin position="972"/>
        <end position="983"/>
    </location>
</feature>
<accession>A0A2H5PZ23</accession>
<name>A0A2H5PZ23_CITUN</name>
<feature type="compositionally biased region" description="Basic and acidic residues" evidence="11">
    <location>
        <begin position="853"/>
        <end position="875"/>
    </location>
</feature>
<feature type="region of interest" description="Disordered" evidence="11">
    <location>
        <begin position="968"/>
        <end position="1029"/>
    </location>
</feature>
<evidence type="ECO:0000256" key="3">
    <source>
        <dbReference type="ARBA" id="ARBA00022723"/>
    </source>
</evidence>
<dbReference type="PROSITE" id="PS50135">
    <property type="entry name" value="ZF_ZZ_2"/>
    <property type="match status" value="1"/>
</dbReference>
<feature type="compositionally biased region" description="Polar residues" evidence="11">
    <location>
        <begin position="1005"/>
        <end position="1029"/>
    </location>
</feature>
<dbReference type="PROSITE" id="PS01357">
    <property type="entry name" value="ZF_ZZ_1"/>
    <property type="match status" value="1"/>
</dbReference>
<dbReference type="Pfam" id="PF00249">
    <property type="entry name" value="Myb_DNA-binding"/>
    <property type="match status" value="1"/>
</dbReference>
<keyword evidence="6" id="KW-0805">Transcription regulation</keyword>
<evidence type="ECO:0000259" key="16">
    <source>
        <dbReference type="PROSITE" id="PS51294"/>
    </source>
</evidence>
<dbReference type="SUPFAM" id="SSF46689">
    <property type="entry name" value="Homeodomain-like"/>
    <property type="match status" value="2"/>
</dbReference>
<feature type="compositionally biased region" description="Basic and acidic residues" evidence="11">
    <location>
        <begin position="816"/>
        <end position="828"/>
    </location>
</feature>
<dbReference type="AlphaFoldDB" id="A0A2H5PZ23"/>
<feature type="compositionally biased region" description="Basic and acidic residues" evidence="11">
    <location>
        <begin position="647"/>
        <end position="671"/>
    </location>
</feature>
<dbReference type="InterPro" id="IPR017930">
    <property type="entry name" value="Myb_dom"/>
</dbReference>
<dbReference type="PROSITE" id="PS50090">
    <property type="entry name" value="MYB_LIKE"/>
    <property type="match status" value="1"/>
</dbReference>
<dbReference type="Pfam" id="PF00569">
    <property type="entry name" value="ZZ"/>
    <property type="match status" value="1"/>
</dbReference>
<gene>
    <name evidence="17" type="ORF">CUMW_178330</name>
</gene>
<dbReference type="GO" id="GO:0008270">
    <property type="term" value="F:zinc ion binding"/>
    <property type="evidence" value="ECO:0007669"/>
    <property type="project" value="UniProtKB-KW"/>
</dbReference>
<dbReference type="InterPro" id="IPR000433">
    <property type="entry name" value="Znf_ZZ"/>
</dbReference>
<evidence type="ECO:0000256" key="8">
    <source>
        <dbReference type="ARBA" id="ARBA00023163"/>
    </source>
</evidence>
<dbReference type="SMART" id="SM00717">
    <property type="entry name" value="SANT"/>
    <property type="match status" value="1"/>
</dbReference>
<evidence type="ECO:0000256" key="1">
    <source>
        <dbReference type="ARBA" id="ARBA00004123"/>
    </source>
</evidence>
<dbReference type="PROSITE" id="PS51293">
    <property type="entry name" value="SANT"/>
    <property type="match status" value="1"/>
</dbReference>
<feature type="domain" description="ZZ-type" evidence="13">
    <location>
        <begin position="317"/>
        <end position="371"/>
    </location>
</feature>
<dbReference type="PANTHER" id="PTHR12802">
    <property type="entry name" value="SWI/SNF COMPLEX-RELATED"/>
    <property type="match status" value="1"/>
</dbReference>
<evidence type="ECO:0000259" key="14">
    <source>
        <dbReference type="PROSITE" id="PS50934"/>
    </source>
</evidence>
<feature type="domain" description="SWIRM" evidence="14">
    <location>
        <begin position="149"/>
        <end position="246"/>
    </location>
</feature>
<evidence type="ECO:0000313" key="18">
    <source>
        <dbReference type="Proteomes" id="UP000236630"/>
    </source>
</evidence>
<dbReference type="PROSITE" id="PS51294">
    <property type="entry name" value="HTH_MYB"/>
    <property type="match status" value="1"/>
</dbReference>
<dbReference type="InterPro" id="IPR032451">
    <property type="entry name" value="SMARCC_C"/>
</dbReference>
<dbReference type="CDD" id="cd00167">
    <property type="entry name" value="SANT"/>
    <property type="match status" value="1"/>
</dbReference>
<evidence type="ECO:0000313" key="17">
    <source>
        <dbReference type="EMBL" id="GAY57295.1"/>
    </source>
</evidence>
<dbReference type="PROSITE" id="PS50934">
    <property type="entry name" value="SWIRM"/>
    <property type="match status" value="1"/>
</dbReference>
<dbReference type="Pfam" id="PF04433">
    <property type="entry name" value="SWIRM"/>
    <property type="match status" value="1"/>
</dbReference>
<evidence type="ECO:0000256" key="5">
    <source>
        <dbReference type="ARBA" id="ARBA00022833"/>
    </source>
</evidence>
<dbReference type="Gene3D" id="1.10.10.60">
    <property type="entry name" value="Homeodomain-like"/>
    <property type="match status" value="1"/>
</dbReference>
<dbReference type="InterPro" id="IPR017884">
    <property type="entry name" value="SANT_dom"/>
</dbReference>
<dbReference type="Proteomes" id="UP000236630">
    <property type="component" value="Unassembled WGS sequence"/>
</dbReference>
<dbReference type="Gene3D" id="3.30.60.90">
    <property type="match status" value="1"/>
</dbReference>
<dbReference type="InterPro" id="IPR041984">
    <property type="entry name" value="Rsc8/Ssr1/Ssr2_ZZ"/>
</dbReference>
<keyword evidence="5" id="KW-0862">Zinc</keyword>
<dbReference type="FunFam" id="1.10.10.60:FF:000014">
    <property type="entry name" value="SWI/SNF complex subunit SMARCC2 isoform C"/>
    <property type="match status" value="1"/>
</dbReference>
<keyword evidence="8" id="KW-0804">Transcription</keyword>
<feature type="region of interest" description="Disordered" evidence="11">
    <location>
        <begin position="647"/>
        <end position="875"/>
    </location>
</feature>
<feature type="compositionally biased region" description="Polar residues" evidence="11">
    <location>
        <begin position="443"/>
        <end position="453"/>
    </location>
</feature>
<evidence type="ECO:0000259" key="13">
    <source>
        <dbReference type="PROSITE" id="PS50135"/>
    </source>
</evidence>
<evidence type="ECO:0000256" key="11">
    <source>
        <dbReference type="SAM" id="MobiDB-lite"/>
    </source>
</evidence>
<dbReference type="InterPro" id="IPR036388">
    <property type="entry name" value="WH-like_DNA-bd_sf"/>
</dbReference>
<keyword evidence="18" id="KW-1185">Reference proteome</keyword>
<dbReference type="GO" id="GO:0005634">
    <property type="term" value="C:nucleus"/>
    <property type="evidence" value="ECO:0007669"/>
    <property type="project" value="UniProtKB-SubCell"/>
</dbReference>
<evidence type="ECO:0000259" key="15">
    <source>
        <dbReference type="PROSITE" id="PS51293"/>
    </source>
</evidence>
<dbReference type="EMBL" id="BDQV01000159">
    <property type="protein sequence ID" value="GAY57295.1"/>
    <property type="molecule type" value="Genomic_DNA"/>
</dbReference>
<feature type="compositionally biased region" description="Low complexity" evidence="11">
    <location>
        <begin position="9"/>
        <end position="30"/>
    </location>
</feature>
<dbReference type="InterPro" id="IPR009057">
    <property type="entry name" value="Homeodomain-like_sf"/>
</dbReference>
<dbReference type="Gene3D" id="1.10.10.10">
    <property type="entry name" value="Winged helix-like DNA-binding domain superfamily/Winged helix DNA-binding domain"/>
    <property type="match status" value="1"/>
</dbReference>
<evidence type="ECO:0000256" key="2">
    <source>
        <dbReference type="ARBA" id="ARBA00022473"/>
    </source>
</evidence>
<feature type="compositionally biased region" description="Basic and acidic residues" evidence="11">
    <location>
        <begin position="479"/>
        <end position="516"/>
    </location>
</feature>
<evidence type="ECO:0000256" key="4">
    <source>
        <dbReference type="ARBA" id="ARBA00022771"/>
    </source>
</evidence>
<comment type="subcellular location">
    <subcellularLocation>
        <location evidence="1">Nucleus</location>
    </subcellularLocation>
</comment>
<feature type="domain" description="Myb-like" evidence="12">
    <location>
        <begin position="371"/>
        <end position="421"/>
    </location>
</feature>
<keyword evidence="4 10" id="KW-0863">Zinc-finger</keyword>
<dbReference type="GO" id="GO:0003677">
    <property type="term" value="F:DNA binding"/>
    <property type="evidence" value="ECO:0007669"/>
    <property type="project" value="UniProtKB-KW"/>
</dbReference>
<evidence type="ECO:0000256" key="7">
    <source>
        <dbReference type="ARBA" id="ARBA00023125"/>
    </source>
</evidence>
<feature type="domain" description="HTH myb-type" evidence="16">
    <location>
        <begin position="371"/>
        <end position="413"/>
    </location>
</feature>
<evidence type="ECO:0000256" key="6">
    <source>
        <dbReference type="ARBA" id="ARBA00023015"/>
    </source>
</evidence>
<feature type="domain" description="SANT" evidence="15">
    <location>
        <begin position="374"/>
        <end position="425"/>
    </location>
</feature>
<dbReference type="InterPro" id="IPR043145">
    <property type="entry name" value="Znf_ZZ_sf"/>
</dbReference>
<dbReference type="SMART" id="SM00291">
    <property type="entry name" value="ZnF_ZZ"/>
    <property type="match status" value="1"/>
</dbReference>
<feature type="compositionally biased region" description="Polar residues" evidence="11">
    <location>
        <begin position="705"/>
        <end position="718"/>
    </location>
</feature>
<feature type="region of interest" description="Disordered" evidence="11">
    <location>
        <begin position="1"/>
        <end position="60"/>
    </location>
</feature>
<dbReference type="PANTHER" id="PTHR12802:SF41">
    <property type="entry name" value="BRAHMA ASSOCIATED PROTEIN 155 KDA"/>
    <property type="match status" value="1"/>
</dbReference>
<organism evidence="17 18">
    <name type="scientific">Citrus unshiu</name>
    <name type="common">Satsuma mandarin</name>
    <name type="synonym">Citrus nobilis var. unshiu</name>
    <dbReference type="NCBI Taxonomy" id="55188"/>
    <lineage>
        <taxon>Eukaryota</taxon>
        <taxon>Viridiplantae</taxon>
        <taxon>Streptophyta</taxon>
        <taxon>Embryophyta</taxon>
        <taxon>Tracheophyta</taxon>
        <taxon>Spermatophyta</taxon>
        <taxon>Magnoliopsida</taxon>
        <taxon>eudicotyledons</taxon>
        <taxon>Gunneridae</taxon>
        <taxon>Pentapetalae</taxon>
        <taxon>rosids</taxon>
        <taxon>malvids</taxon>
        <taxon>Sapindales</taxon>
        <taxon>Rutaceae</taxon>
        <taxon>Aurantioideae</taxon>
        <taxon>Citrus</taxon>
    </lineage>
</organism>
<protein>
    <recommendedName>
        <fullName evidence="19">SWI/SNF complex subunit SWI3D</fullName>
    </recommendedName>
</protein>
<dbReference type="STRING" id="55188.A0A2H5PZ23"/>
<keyword evidence="3" id="KW-0479">Metal-binding</keyword>
<dbReference type="InterPro" id="IPR001005">
    <property type="entry name" value="SANT/Myb"/>
</dbReference>
<keyword evidence="9" id="KW-0539">Nucleus</keyword>
<evidence type="ECO:0008006" key="19">
    <source>
        <dbReference type="Google" id="ProtNLM"/>
    </source>
</evidence>
<feature type="compositionally biased region" description="Polar residues" evidence="11">
    <location>
        <begin position="830"/>
        <end position="851"/>
    </location>
</feature>
<evidence type="ECO:0000259" key="12">
    <source>
        <dbReference type="PROSITE" id="PS50090"/>
    </source>
</evidence>
<feature type="compositionally biased region" description="Low complexity" evidence="11">
    <location>
        <begin position="44"/>
        <end position="56"/>
    </location>
</feature>
<reference evidence="17 18" key="1">
    <citation type="journal article" date="2017" name="Front. Genet.">
        <title>Draft sequencing of the heterozygous diploid genome of Satsuma (Citrus unshiu Marc.) using a hybrid assembly approach.</title>
        <authorList>
            <person name="Shimizu T."/>
            <person name="Tanizawa Y."/>
            <person name="Mochizuki T."/>
            <person name="Nagasaki H."/>
            <person name="Yoshioka T."/>
            <person name="Toyoda A."/>
            <person name="Fujiyama A."/>
            <person name="Kaminuma E."/>
            <person name="Nakamura Y."/>
        </authorList>
    </citation>
    <scope>NUCLEOTIDE SEQUENCE [LARGE SCALE GENOMIC DNA]</scope>
    <source>
        <strain evidence="18">cv. Miyagawa wase</strain>
    </source>
</reference>
<dbReference type="InterPro" id="IPR007526">
    <property type="entry name" value="SWIRM"/>
</dbReference>
<keyword evidence="7" id="KW-0238">DNA-binding</keyword>
<comment type="caution">
    <text evidence="17">The sequence shown here is derived from an EMBL/GenBank/DDBJ whole genome shotgun (WGS) entry which is preliminary data.</text>
</comment>
<dbReference type="SUPFAM" id="SSF57850">
    <property type="entry name" value="RING/U-box"/>
    <property type="match status" value="1"/>
</dbReference>
<dbReference type="Pfam" id="PF16495">
    <property type="entry name" value="SWIRM-assoc_1"/>
    <property type="match status" value="1"/>
</dbReference>
<proteinExistence type="predicted"/>
<sequence length="1123" mass="122173">MEEKRREAGAQPAATSSAAAGAESAASEPASSRRRAGAHKRKASALSATNASSTPSKRMTREKNLVAHTPIYNHNGPLTRASQGPTTLAAAAAFGGAPGSASGKLEAARDDSTFEAIEELNKASEEWAALEAKIEADFEAIRSRDSNVHVVPTHCGWFSWTKIHPLEEQALPAFFNGKSQDRTPDIYMEIRNWIMKKFHSNPNTQIELKDLSELEVGSLDARQEVMEFLDYWGLINFHPFPHVESSVANSDGDRMTDADSDAAAKKGSLLEKLYHFEEIKAGPPVAPMPSITFPAVPSGLFPESAIAEELAKLEGPAVEYHCNSCSADCSRKRYHCQKQADFDLCTDCFNNGKFGSDMSSSDFILMVPGEAAGVSGGKWTDQETLLLLEALELYKENWNEIAEHVATKTKAQCILHFVQMPIEDMFLDCDDDVDGNLKETTDDAPTNGDTSASKDVAEASESKTGAVEGQTQTSPMETSKPEDASELKICEDTSKPKDESDVKVDEQMLKSEDTSEGKVGQETGENIALKALREAFEAVGYVPTHETPQSFAEVGNPVMALAAFLTLLGGPDLTTASARSSLKSISGNSPAMQLAAKHCFILEDPPGDKKEVAHSESIVAEMADRDIQKDETLEDINVKECNSASVLDERDLSNDHGDKKIEDSVPEEKRHSASLNEKPSEKLNGASGPANQDTPEKDEPGDLNELSNPKSPKDNQPSIVEESNDLPSKVLQSSQKESGEGSSGEPAPPVDVEKDNSLLSDSLPSGKNEPDQRVLSNSVAEPSPPSKLTNDVDMVSDPQPLENNEPEKQITSSTEKPSESTEAPKDVEMVSTSLPSEINEPQQTDSITGTETARVEDQNRDGQDEKHDSKETKNDQYVDKLKHAAVTALSAAAVKAKLLACQEEDQIRQLATSLIEKQLQKLEAKLAFFNEMDNVTMRVREQLERSRQRLYQERALIIQARLGPSRVMQPSVPANRNPMTFANSVARPPMSMTSPRPPISRPMVPQSSTPSNPFGSTTTAGSSIRPSSQDNLSSVGMNYWKVFKLAHWFNPVGSKFSHNFKSGSFSWVLNSASNLISASSWDKLSSSFGIFPVKPSPLKIEIVRRLNNSLLGLGRISMMFVSS</sequence>
<dbReference type="CDD" id="cd02336">
    <property type="entry name" value="ZZ_RSC8"/>
    <property type="match status" value="1"/>
</dbReference>
<evidence type="ECO:0000256" key="9">
    <source>
        <dbReference type="ARBA" id="ARBA00023242"/>
    </source>
</evidence>